<sequence length="335" mass="33906">MAPAFTVSAACVLSAASAWVAPRTVHTRRPTAAAVASPARLGRSLVMAAAGGEPPPSSAPRLTPEEAMVRAAMLCDDVAVAAALDAGVSANYASTQGDSRMTALMWAASEGNVPIAKALLAAGADVNATNNTGHTALVYAFDNLPTTKPRPAPPAGFPGLTGKDAKKAPKQIEIRARVTGHAGVAKLLLVAGANPAVVSPYGETMLHLAARKGYPGLIDLLVSRGLDVNAVSTGYKHTAMHLAAIDNHAESIRVLAGLGADVDAKNVVGWTPLLWAAATGNVDALTALVEVGADVNAKGSASGRAGDGETTPLREARKCGEAEKVSKVLIRAGAI</sequence>
<dbReference type="Proteomes" id="UP000798662">
    <property type="component" value="Chromosome 2"/>
</dbReference>
<protein>
    <submittedName>
        <fullName evidence="1">Uncharacterized protein</fullName>
    </submittedName>
</protein>
<organism evidence="1 2">
    <name type="scientific">Pyropia yezoensis</name>
    <name type="common">Susabi-nori</name>
    <name type="synonym">Porphyra yezoensis</name>
    <dbReference type="NCBI Taxonomy" id="2788"/>
    <lineage>
        <taxon>Eukaryota</taxon>
        <taxon>Rhodophyta</taxon>
        <taxon>Bangiophyceae</taxon>
        <taxon>Bangiales</taxon>
        <taxon>Bangiaceae</taxon>
        <taxon>Pyropia</taxon>
    </lineage>
</organism>
<name>A0ACC3C1U4_PYRYE</name>
<gene>
    <name evidence="1" type="ORF">I4F81_006650</name>
</gene>
<comment type="caution">
    <text evidence="1">The sequence shown here is derived from an EMBL/GenBank/DDBJ whole genome shotgun (WGS) entry which is preliminary data.</text>
</comment>
<evidence type="ECO:0000313" key="1">
    <source>
        <dbReference type="EMBL" id="KAK1864100.1"/>
    </source>
</evidence>
<keyword evidence="2" id="KW-1185">Reference proteome</keyword>
<proteinExistence type="predicted"/>
<accession>A0ACC3C1U4</accession>
<dbReference type="EMBL" id="CM020619">
    <property type="protein sequence ID" value="KAK1864100.1"/>
    <property type="molecule type" value="Genomic_DNA"/>
</dbReference>
<reference evidence="1" key="1">
    <citation type="submission" date="2019-11" db="EMBL/GenBank/DDBJ databases">
        <title>Nori genome reveals adaptations in red seaweeds to the harsh intertidal environment.</title>
        <authorList>
            <person name="Wang D."/>
            <person name="Mao Y."/>
        </authorList>
    </citation>
    <scope>NUCLEOTIDE SEQUENCE</scope>
    <source>
        <tissue evidence="1">Gametophyte</tissue>
    </source>
</reference>
<evidence type="ECO:0000313" key="2">
    <source>
        <dbReference type="Proteomes" id="UP000798662"/>
    </source>
</evidence>